<dbReference type="PANTHER" id="PTHR22878">
    <property type="entry name" value="DYNEIN HEAVY CHAIN 6, AXONEMAL-LIKE-RELATED"/>
    <property type="match status" value="1"/>
</dbReference>
<keyword evidence="8" id="KW-0175">Coiled coil</keyword>
<dbReference type="Gene3D" id="1.10.8.1220">
    <property type="match status" value="1"/>
</dbReference>
<keyword evidence="5" id="KW-0547">Nucleotide-binding</keyword>
<evidence type="ECO:0000256" key="12">
    <source>
        <dbReference type="ARBA" id="ARBA00023273"/>
    </source>
</evidence>
<keyword evidence="15" id="KW-1185">Reference proteome</keyword>
<dbReference type="OMA" id="MCIGILM"/>
<accession>A0A087UHY3</accession>
<evidence type="ECO:0000256" key="4">
    <source>
        <dbReference type="ARBA" id="ARBA00022701"/>
    </source>
</evidence>
<reference evidence="14 15" key="1">
    <citation type="submission" date="2013-11" db="EMBL/GenBank/DDBJ databases">
        <title>Genome sequencing of Stegodyphus mimosarum.</title>
        <authorList>
            <person name="Bechsgaard J."/>
        </authorList>
    </citation>
    <scope>NUCLEOTIDE SEQUENCE [LARGE SCALE GENOMIC DNA]</scope>
</reference>
<keyword evidence="7" id="KW-0243">Dynein</keyword>
<evidence type="ECO:0000256" key="8">
    <source>
        <dbReference type="ARBA" id="ARBA00023054"/>
    </source>
</evidence>
<comment type="similarity">
    <text evidence="2">Belongs to the dynein heavy chain family.</text>
</comment>
<evidence type="ECO:0000256" key="6">
    <source>
        <dbReference type="ARBA" id="ARBA00022840"/>
    </source>
</evidence>
<dbReference type="Pfam" id="PF12781">
    <property type="entry name" value="AAA_9"/>
    <property type="match status" value="1"/>
</dbReference>
<feature type="non-terminal residue" evidence="14">
    <location>
        <position position="221"/>
    </location>
</feature>
<comment type="subcellular location">
    <subcellularLocation>
        <location evidence="1">Cytoplasm</location>
        <location evidence="1">Cytoskeleton</location>
        <location evidence="1">Cilium axoneme</location>
    </subcellularLocation>
</comment>
<keyword evidence="12" id="KW-0966">Cell projection</keyword>
<evidence type="ECO:0000313" key="15">
    <source>
        <dbReference type="Proteomes" id="UP000054359"/>
    </source>
</evidence>
<keyword evidence="9" id="KW-0969">Cilium</keyword>
<dbReference type="OrthoDB" id="6419378at2759"/>
<organism evidence="14 15">
    <name type="scientific">Stegodyphus mimosarum</name>
    <name type="common">African social velvet spider</name>
    <dbReference type="NCBI Taxonomy" id="407821"/>
    <lineage>
        <taxon>Eukaryota</taxon>
        <taxon>Metazoa</taxon>
        <taxon>Ecdysozoa</taxon>
        <taxon>Arthropoda</taxon>
        <taxon>Chelicerata</taxon>
        <taxon>Arachnida</taxon>
        <taxon>Araneae</taxon>
        <taxon>Araneomorphae</taxon>
        <taxon>Entelegynae</taxon>
        <taxon>Eresoidea</taxon>
        <taxon>Eresidae</taxon>
        <taxon>Stegodyphus</taxon>
    </lineage>
</organism>
<keyword evidence="11" id="KW-0206">Cytoskeleton</keyword>
<dbReference type="AlphaFoldDB" id="A0A087UHY3"/>
<dbReference type="FunFam" id="1.10.8.1220:FF:000001">
    <property type="entry name" value="Dynein axonemal heavy chain 5"/>
    <property type="match status" value="1"/>
</dbReference>
<feature type="domain" description="Dynein heavy chain ATP-binding dynein motor region" evidence="13">
    <location>
        <begin position="2"/>
        <end position="49"/>
    </location>
</feature>
<keyword evidence="10" id="KW-0505">Motor protein</keyword>
<evidence type="ECO:0000256" key="1">
    <source>
        <dbReference type="ARBA" id="ARBA00004430"/>
    </source>
</evidence>
<evidence type="ECO:0000256" key="7">
    <source>
        <dbReference type="ARBA" id="ARBA00023017"/>
    </source>
</evidence>
<dbReference type="GO" id="GO:0051959">
    <property type="term" value="F:dynein light intermediate chain binding"/>
    <property type="evidence" value="ECO:0007669"/>
    <property type="project" value="InterPro"/>
</dbReference>
<dbReference type="Gene3D" id="6.10.140.1060">
    <property type="match status" value="1"/>
</dbReference>
<dbReference type="InterPro" id="IPR035706">
    <property type="entry name" value="AAA_9"/>
</dbReference>
<dbReference type="GO" id="GO:0030286">
    <property type="term" value="C:dynein complex"/>
    <property type="evidence" value="ECO:0007669"/>
    <property type="project" value="UniProtKB-KW"/>
</dbReference>
<keyword evidence="6" id="KW-0067">ATP-binding</keyword>
<evidence type="ECO:0000256" key="10">
    <source>
        <dbReference type="ARBA" id="ARBA00023175"/>
    </source>
</evidence>
<evidence type="ECO:0000256" key="5">
    <source>
        <dbReference type="ARBA" id="ARBA00022741"/>
    </source>
</evidence>
<dbReference type="GO" id="GO:0005930">
    <property type="term" value="C:axoneme"/>
    <property type="evidence" value="ECO:0007669"/>
    <property type="project" value="UniProtKB-SubCell"/>
</dbReference>
<dbReference type="GO" id="GO:0005874">
    <property type="term" value="C:microtubule"/>
    <property type="evidence" value="ECO:0007669"/>
    <property type="project" value="UniProtKB-KW"/>
</dbReference>
<dbReference type="EMBL" id="KK119886">
    <property type="protein sequence ID" value="KFM76972.1"/>
    <property type="molecule type" value="Genomic_DNA"/>
</dbReference>
<name>A0A087UHY3_STEMI</name>
<dbReference type="GO" id="GO:0045505">
    <property type="term" value="F:dynein intermediate chain binding"/>
    <property type="evidence" value="ECO:0007669"/>
    <property type="project" value="InterPro"/>
</dbReference>
<evidence type="ECO:0000256" key="11">
    <source>
        <dbReference type="ARBA" id="ARBA00023212"/>
    </source>
</evidence>
<dbReference type="Proteomes" id="UP000054359">
    <property type="component" value="Unassembled WGS sequence"/>
</dbReference>
<evidence type="ECO:0000256" key="9">
    <source>
        <dbReference type="ARBA" id="ARBA00023069"/>
    </source>
</evidence>
<dbReference type="STRING" id="407821.A0A087UHY3"/>
<dbReference type="PANTHER" id="PTHR22878:SF63">
    <property type="entry name" value="DYNEIN AXONEMAL HEAVY CHAIN 10"/>
    <property type="match status" value="1"/>
</dbReference>
<protein>
    <submittedName>
        <fullName evidence="14">Dynein heavy chain 8, axonemal</fullName>
    </submittedName>
</protein>
<evidence type="ECO:0000256" key="2">
    <source>
        <dbReference type="ARBA" id="ARBA00008887"/>
    </source>
</evidence>
<dbReference type="GO" id="GO:0005524">
    <property type="term" value="F:ATP binding"/>
    <property type="evidence" value="ECO:0007669"/>
    <property type="project" value="UniProtKB-KW"/>
</dbReference>
<evidence type="ECO:0000313" key="14">
    <source>
        <dbReference type="EMBL" id="KFM76972.1"/>
    </source>
</evidence>
<sequence>MENVASNKRKTKELEDNLLHKLATTEGSLVDDESLIEVLKTTKETAADVAKQLDIADTTNKMINTAREEYRPVASRGSILYFLICDMAMVNVMYQTSLVQFLGIFDISLERSEKSPRANLRIENIIHYLTFEVFKYTCRGLYETHKFLFTLLLTIKIDLAEGKITHQEFETLIKGGAALDLKAVEPKTCRWVTDMTWLNLAALLKLDYFRELLVKVKRSEK</sequence>
<dbReference type="GO" id="GO:0007018">
    <property type="term" value="P:microtubule-based movement"/>
    <property type="evidence" value="ECO:0007669"/>
    <property type="project" value="InterPro"/>
</dbReference>
<evidence type="ECO:0000256" key="3">
    <source>
        <dbReference type="ARBA" id="ARBA00022490"/>
    </source>
</evidence>
<keyword evidence="4" id="KW-0493">Microtubule</keyword>
<evidence type="ECO:0000259" key="13">
    <source>
        <dbReference type="Pfam" id="PF12781"/>
    </source>
</evidence>
<dbReference type="InterPro" id="IPR026983">
    <property type="entry name" value="DHC"/>
</dbReference>
<keyword evidence="3" id="KW-0963">Cytoplasm</keyword>
<proteinExistence type="inferred from homology"/>
<gene>
    <name evidence="14" type="ORF">X975_09105</name>
</gene>